<name>A0A4R8UVV7_9MICO</name>
<protein>
    <submittedName>
        <fullName evidence="4">Glycosyltransferase</fullName>
    </submittedName>
</protein>
<dbReference type="Pfam" id="PF00535">
    <property type="entry name" value="Glycos_transf_2"/>
    <property type="match status" value="1"/>
</dbReference>
<feature type="domain" description="Galactosyltransferase C-terminal" evidence="3">
    <location>
        <begin position="152"/>
        <end position="197"/>
    </location>
</feature>
<dbReference type="Pfam" id="PF02709">
    <property type="entry name" value="Glyco_transf_7C"/>
    <property type="match status" value="1"/>
</dbReference>
<dbReference type="AlphaFoldDB" id="A0A4R8UVV7"/>
<keyword evidence="1 4" id="KW-0808">Transferase</keyword>
<sequence length="323" mass="36414">MIVSLIIPTHNRRLGLDALLQDLRFQNLGKSDLEVIVVDSVEGDDISDLLAQHAFEGLNVRRLLTSNVIATKRNAGAREATGSLLIFLDDDLRVPNTLVTAHVEAHDRSRIVVSGQIKFPAQWIANTNYYKYKNSRHMSEDTGYTRRISIASNHVVTMNLSIPAPLFNEIRGFDESFVEYGGEDIEFGFRCARNGITNIYSPLPMAVHCEVAGDVGVFARKIYVATFYGATHLAKLVPEMFSVRTFQWTEPKAAETISARVIHSLLKAMVGFGLVHLLIRFLRRTDQTHWLYCPFFYKILTLLVTQLAVNDRAVGCDNRHSFE</sequence>
<dbReference type="EMBL" id="SOEY01000023">
    <property type="protein sequence ID" value="TFB71896.1"/>
    <property type="molecule type" value="Genomic_DNA"/>
</dbReference>
<proteinExistence type="predicted"/>
<organism evidence="4 5">
    <name type="scientific">Cryobacterium glaciale</name>
    <dbReference type="NCBI Taxonomy" id="1259145"/>
    <lineage>
        <taxon>Bacteria</taxon>
        <taxon>Bacillati</taxon>
        <taxon>Actinomycetota</taxon>
        <taxon>Actinomycetes</taxon>
        <taxon>Micrococcales</taxon>
        <taxon>Microbacteriaceae</taxon>
        <taxon>Cryobacterium</taxon>
    </lineage>
</organism>
<accession>A0A4R8UVV7</accession>
<dbReference type="PANTHER" id="PTHR43179:SF7">
    <property type="entry name" value="RHAMNOSYLTRANSFERASE WBBL"/>
    <property type="match status" value="1"/>
</dbReference>
<feature type="domain" description="Glycosyltransferase 2-like" evidence="2">
    <location>
        <begin position="4"/>
        <end position="118"/>
    </location>
</feature>
<reference evidence="4 5" key="1">
    <citation type="submission" date="2019-03" db="EMBL/GenBank/DDBJ databases">
        <title>Genomics of glacier-inhabiting Cryobacterium strains.</title>
        <authorList>
            <person name="Liu Q."/>
            <person name="Xin Y.-H."/>
        </authorList>
    </citation>
    <scope>NUCLEOTIDE SEQUENCE [LARGE SCALE GENOMIC DNA]</scope>
    <source>
        <strain evidence="4 5">HLT2-23</strain>
    </source>
</reference>
<dbReference type="Gene3D" id="3.90.550.10">
    <property type="entry name" value="Spore Coat Polysaccharide Biosynthesis Protein SpsA, Chain A"/>
    <property type="match status" value="1"/>
</dbReference>
<dbReference type="PANTHER" id="PTHR43179">
    <property type="entry name" value="RHAMNOSYLTRANSFERASE WBBL"/>
    <property type="match status" value="1"/>
</dbReference>
<evidence type="ECO:0000259" key="3">
    <source>
        <dbReference type="Pfam" id="PF02709"/>
    </source>
</evidence>
<evidence type="ECO:0000256" key="1">
    <source>
        <dbReference type="ARBA" id="ARBA00022679"/>
    </source>
</evidence>
<keyword evidence="5" id="KW-1185">Reference proteome</keyword>
<dbReference type="OrthoDB" id="4120491at2"/>
<evidence type="ECO:0000313" key="4">
    <source>
        <dbReference type="EMBL" id="TFB71896.1"/>
    </source>
</evidence>
<dbReference type="SUPFAM" id="SSF53448">
    <property type="entry name" value="Nucleotide-diphospho-sugar transferases"/>
    <property type="match status" value="1"/>
</dbReference>
<dbReference type="InterPro" id="IPR029044">
    <property type="entry name" value="Nucleotide-diphossugar_trans"/>
</dbReference>
<gene>
    <name evidence="4" type="ORF">E3O06_11595</name>
</gene>
<dbReference type="InterPro" id="IPR001173">
    <property type="entry name" value="Glyco_trans_2-like"/>
</dbReference>
<comment type="caution">
    <text evidence="4">The sequence shown here is derived from an EMBL/GenBank/DDBJ whole genome shotgun (WGS) entry which is preliminary data.</text>
</comment>
<dbReference type="GO" id="GO:0016740">
    <property type="term" value="F:transferase activity"/>
    <property type="evidence" value="ECO:0007669"/>
    <property type="project" value="UniProtKB-KW"/>
</dbReference>
<dbReference type="Proteomes" id="UP000298173">
    <property type="component" value="Unassembled WGS sequence"/>
</dbReference>
<dbReference type="RefSeq" id="WP_134503547.1">
    <property type="nucleotide sequence ID" value="NZ_SOEY01000023.1"/>
</dbReference>
<evidence type="ECO:0000259" key="2">
    <source>
        <dbReference type="Pfam" id="PF00535"/>
    </source>
</evidence>
<evidence type="ECO:0000313" key="5">
    <source>
        <dbReference type="Proteomes" id="UP000298173"/>
    </source>
</evidence>
<dbReference type="InterPro" id="IPR027791">
    <property type="entry name" value="Galactosyl_T_C"/>
</dbReference>